<accession>A0A4R5BBP0</accession>
<evidence type="ECO:0000259" key="1">
    <source>
        <dbReference type="Pfam" id="PF13577"/>
    </source>
</evidence>
<protein>
    <submittedName>
        <fullName evidence="2">Nuclear transport factor 2 family protein</fullName>
    </submittedName>
</protein>
<gene>
    <name evidence="2" type="ORF">E1202_27860</name>
</gene>
<comment type="caution">
    <text evidence="2">The sequence shown here is derived from an EMBL/GenBank/DDBJ whole genome shotgun (WGS) entry which is preliminary data.</text>
</comment>
<dbReference type="InterPro" id="IPR037401">
    <property type="entry name" value="SnoaL-like"/>
</dbReference>
<feature type="domain" description="SnoaL-like" evidence="1">
    <location>
        <begin position="10"/>
        <end position="132"/>
    </location>
</feature>
<dbReference type="AlphaFoldDB" id="A0A4R5BBP0"/>
<evidence type="ECO:0000313" key="2">
    <source>
        <dbReference type="EMBL" id="TDD82160.1"/>
    </source>
</evidence>
<dbReference type="SUPFAM" id="SSF54427">
    <property type="entry name" value="NTF2-like"/>
    <property type="match status" value="1"/>
</dbReference>
<dbReference type="Proteomes" id="UP000294723">
    <property type="component" value="Unassembled WGS sequence"/>
</dbReference>
<dbReference type="RefSeq" id="WP_132686306.1">
    <property type="nucleotide sequence ID" value="NZ_SMLA01000068.1"/>
</dbReference>
<sequence>MTSTQIPATTAAELQIIQATHRYARGLDRFDPEEALSAFTEDAVWDATAVGLERFEGHEQIRAFFERDAEAIASQFHVITNHVIEFDSSDRAHGTNYVFSEGQTNSGARFKAVALNEDGYVATPDGWRIASRVISALIPPELDGFDA</sequence>
<name>A0A4R5BBP0_9PSEU</name>
<dbReference type="Gene3D" id="3.10.450.50">
    <property type="match status" value="1"/>
</dbReference>
<dbReference type="EMBL" id="SMLA01000068">
    <property type="protein sequence ID" value="TDD82160.1"/>
    <property type="molecule type" value="Genomic_DNA"/>
</dbReference>
<evidence type="ECO:0000313" key="3">
    <source>
        <dbReference type="Proteomes" id="UP000294723"/>
    </source>
</evidence>
<dbReference type="Pfam" id="PF13577">
    <property type="entry name" value="SnoaL_4"/>
    <property type="match status" value="1"/>
</dbReference>
<keyword evidence="3" id="KW-1185">Reference proteome</keyword>
<proteinExistence type="predicted"/>
<reference evidence="2 3" key="1">
    <citation type="submission" date="2019-03" db="EMBL/GenBank/DDBJ databases">
        <title>Draft genome sequences of novel Actinobacteria.</title>
        <authorList>
            <person name="Sahin N."/>
            <person name="Ay H."/>
            <person name="Saygin H."/>
        </authorList>
    </citation>
    <scope>NUCLEOTIDE SEQUENCE [LARGE SCALE GENOMIC DNA]</scope>
    <source>
        <strain evidence="2 3">5K548</strain>
    </source>
</reference>
<dbReference type="InterPro" id="IPR032710">
    <property type="entry name" value="NTF2-like_dom_sf"/>
</dbReference>
<dbReference type="CDD" id="cd00531">
    <property type="entry name" value="NTF2_like"/>
    <property type="match status" value="1"/>
</dbReference>
<organism evidence="2 3">
    <name type="scientific">Saccharopolyspora karakumensis</name>
    <dbReference type="NCBI Taxonomy" id="2530386"/>
    <lineage>
        <taxon>Bacteria</taxon>
        <taxon>Bacillati</taxon>
        <taxon>Actinomycetota</taxon>
        <taxon>Actinomycetes</taxon>
        <taxon>Pseudonocardiales</taxon>
        <taxon>Pseudonocardiaceae</taxon>
        <taxon>Saccharopolyspora</taxon>
    </lineage>
</organism>